<dbReference type="InterPro" id="IPR049810">
    <property type="entry name" value="S6_alt_immun-like"/>
</dbReference>
<accession>A0A562PYX8</accession>
<reference evidence="2 3" key="1">
    <citation type="journal article" date="2015" name="Stand. Genomic Sci.">
        <title>Genomic Encyclopedia of Bacterial and Archaeal Type Strains, Phase III: the genomes of soil and plant-associated and newly described type strains.</title>
        <authorList>
            <person name="Whitman W.B."/>
            <person name="Woyke T."/>
            <person name="Klenk H.P."/>
            <person name="Zhou Y."/>
            <person name="Lilburn T.G."/>
            <person name="Beck B.J."/>
            <person name="De Vos P."/>
            <person name="Vandamme P."/>
            <person name="Eisen J.A."/>
            <person name="Garrity G."/>
            <person name="Hugenholtz P."/>
            <person name="Kyrpides N.C."/>
        </authorList>
    </citation>
    <scope>NUCLEOTIDE SEQUENCE [LARGE SCALE GENOMIC DNA]</scope>
    <source>
        <strain evidence="2 3">CGMCC 1.6858</strain>
    </source>
</reference>
<dbReference type="OrthoDB" id="6903829at2"/>
<dbReference type="RefSeq" id="WP_145145013.1">
    <property type="nucleotide sequence ID" value="NZ_VLKY01000016.1"/>
</dbReference>
<feature type="domain" description="DUF7683" evidence="1">
    <location>
        <begin position="14"/>
        <end position="73"/>
    </location>
</feature>
<evidence type="ECO:0000313" key="2">
    <source>
        <dbReference type="EMBL" id="TWI49645.1"/>
    </source>
</evidence>
<dbReference type="NCBIfam" id="NF040643">
    <property type="entry name" value="S6_alt_immun"/>
    <property type="match status" value="1"/>
</dbReference>
<name>A0A562PYX8_9PSED</name>
<organism evidence="2 3">
    <name type="scientific">Pseudomonas duriflava</name>
    <dbReference type="NCBI Taxonomy" id="459528"/>
    <lineage>
        <taxon>Bacteria</taxon>
        <taxon>Pseudomonadati</taxon>
        <taxon>Pseudomonadota</taxon>
        <taxon>Gammaproteobacteria</taxon>
        <taxon>Pseudomonadales</taxon>
        <taxon>Pseudomonadaceae</taxon>
        <taxon>Pseudomonas</taxon>
    </lineage>
</organism>
<evidence type="ECO:0000313" key="3">
    <source>
        <dbReference type="Proteomes" id="UP000316905"/>
    </source>
</evidence>
<dbReference type="Pfam" id="PF24731">
    <property type="entry name" value="DUF7683"/>
    <property type="match status" value="1"/>
</dbReference>
<sequence length="77" mass="8835">MNYSISGFFAEGPDDSIQFEIDLGDEYDKEIKKIMQWETLEDKVDEYEISDSKISEFSKLLDVAFPAGLTYFIGAYS</sequence>
<keyword evidence="3" id="KW-1185">Reference proteome</keyword>
<dbReference type="EMBL" id="VLKY01000016">
    <property type="protein sequence ID" value="TWI49645.1"/>
    <property type="molecule type" value="Genomic_DNA"/>
</dbReference>
<dbReference type="InterPro" id="IPR056100">
    <property type="entry name" value="DUF7683"/>
</dbReference>
<protein>
    <recommendedName>
        <fullName evidence="1">DUF7683 domain-containing protein</fullName>
    </recommendedName>
</protein>
<gene>
    <name evidence="2" type="ORF">IQ22_03968</name>
</gene>
<comment type="caution">
    <text evidence="2">The sequence shown here is derived from an EMBL/GenBank/DDBJ whole genome shotgun (WGS) entry which is preliminary data.</text>
</comment>
<dbReference type="Proteomes" id="UP000316905">
    <property type="component" value="Unassembled WGS sequence"/>
</dbReference>
<dbReference type="AlphaFoldDB" id="A0A562PYX8"/>
<proteinExistence type="predicted"/>
<evidence type="ECO:0000259" key="1">
    <source>
        <dbReference type="Pfam" id="PF24731"/>
    </source>
</evidence>